<keyword evidence="2" id="KW-1185">Reference proteome</keyword>
<comment type="caution">
    <text evidence="1">The sequence shown here is derived from an EMBL/GenBank/DDBJ whole genome shotgun (WGS) entry which is preliminary data.</text>
</comment>
<organism evidence="1 2">
    <name type="scientific">Tritrichomonas musculus</name>
    <dbReference type="NCBI Taxonomy" id="1915356"/>
    <lineage>
        <taxon>Eukaryota</taxon>
        <taxon>Metamonada</taxon>
        <taxon>Parabasalia</taxon>
        <taxon>Tritrichomonadida</taxon>
        <taxon>Tritrichomonadidae</taxon>
        <taxon>Tritrichomonas</taxon>
    </lineage>
</organism>
<proteinExistence type="predicted"/>
<sequence>MYPKNRKWGKIIAYDENHKNPKIHLLNEKERLANKLPKMKRRNMRITYSLYLNQRDQRSYKANNSNDDSPSVIDSINSINSTINNDISFNDQNDTENDQDIIDMIPDSELNIDFLQFNSNMEFDDQLYDPGF</sequence>
<protein>
    <submittedName>
        <fullName evidence="1">Uncharacterized protein</fullName>
    </submittedName>
</protein>
<dbReference type="Proteomes" id="UP001470230">
    <property type="component" value="Unassembled WGS sequence"/>
</dbReference>
<dbReference type="EMBL" id="JAPFFF010000004">
    <property type="protein sequence ID" value="KAK8891231.1"/>
    <property type="molecule type" value="Genomic_DNA"/>
</dbReference>
<reference evidence="1 2" key="1">
    <citation type="submission" date="2024-04" db="EMBL/GenBank/DDBJ databases">
        <title>Tritrichomonas musculus Genome.</title>
        <authorList>
            <person name="Alves-Ferreira E."/>
            <person name="Grigg M."/>
            <person name="Lorenzi H."/>
            <person name="Galac M."/>
        </authorList>
    </citation>
    <scope>NUCLEOTIDE SEQUENCE [LARGE SCALE GENOMIC DNA]</scope>
    <source>
        <strain evidence="1 2">EAF2021</strain>
    </source>
</reference>
<gene>
    <name evidence="1" type="ORF">M9Y10_028438</name>
</gene>
<evidence type="ECO:0000313" key="1">
    <source>
        <dbReference type="EMBL" id="KAK8891231.1"/>
    </source>
</evidence>
<accession>A0ABR2KKF1</accession>
<name>A0ABR2KKF1_9EUKA</name>
<evidence type="ECO:0000313" key="2">
    <source>
        <dbReference type="Proteomes" id="UP001470230"/>
    </source>
</evidence>